<gene>
    <name evidence="2" type="ORF">SY85_01930</name>
</gene>
<evidence type="ECO:0000259" key="1">
    <source>
        <dbReference type="Pfam" id="PF19919"/>
    </source>
</evidence>
<evidence type="ECO:0000313" key="2">
    <source>
        <dbReference type="EMBL" id="ANE49441.1"/>
    </source>
</evidence>
<dbReference type="KEGG" id="fla:SY85_01930"/>
<accession>A0A172TQT9</accession>
<dbReference type="InterPro" id="IPR045551">
    <property type="entry name" value="bpX3"/>
</dbReference>
<evidence type="ECO:0000313" key="3">
    <source>
        <dbReference type="Proteomes" id="UP000077177"/>
    </source>
</evidence>
<name>A0A172TQT9_9BACT</name>
<feature type="domain" description="MoxR-vWA-beta-propeller ternary system" evidence="1">
    <location>
        <begin position="2"/>
        <end position="172"/>
    </location>
</feature>
<dbReference type="Pfam" id="PF19919">
    <property type="entry name" value="bpX3"/>
    <property type="match status" value="1"/>
</dbReference>
<dbReference type="RefSeq" id="WP_066401533.1">
    <property type="nucleotide sequence ID" value="NZ_CP011390.1"/>
</dbReference>
<proteinExistence type="predicted"/>
<reference evidence="2 3" key="2">
    <citation type="journal article" date="2016" name="Int. J. Syst. Evol. Microbiol.">
        <title>Flavisolibacter tropicus sp. nov., isolated from tropical soil.</title>
        <authorList>
            <person name="Lee J.J."/>
            <person name="Kang M.S."/>
            <person name="Kim G.S."/>
            <person name="Lee C.S."/>
            <person name="Lim S."/>
            <person name="Lee J."/>
            <person name="Roh S.H."/>
            <person name="Kang H."/>
            <person name="Ha J.M."/>
            <person name="Bae S."/>
            <person name="Jung H.Y."/>
            <person name="Kim M.K."/>
        </authorList>
    </citation>
    <scope>NUCLEOTIDE SEQUENCE [LARGE SCALE GENOMIC DNA]</scope>
    <source>
        <strain evidence="2 3">LCS9</strain>
    </source>
</reference>
<dbReference type="Proteomes" id="UP000077177">
    <property type="component" value="Chromosome"/>
</dbReference>
<protein>
    <recommendedName>
        <fullName evidence="1">MoxR-vWA-beta-propeller ternary system domain-containing protein</fullName>
    </recommendedName>
</protein>
<dbReference type="OrthoDB" id="1235043at2"/>
<dbReference type="AlphaFoldDB" id="A0A172TQT9"/>
<keyword evidence="3" id="KW-1185">Reference proteome</keyword>
<dbReference type="EMBL" id="CP011390">
    <property type="protein sequence ID" value="ANE49441.1"/>
    <property type="molecule type" value="Genomic_DNA"/>
</dbReference>
<dbReference type="STRING" id="1492898.SY85_01930"/>
<organism evidence="2 3">
    <name type="scientific">Flavisolibacter tropicus</name>
    <dbReference type="NCBI Taxonomy" id="1492898"/>
    <lineage>
        <taxon>Bacteria</taxon>
        <taxon>Pseudomonadati</taxon>
        <taxon>Bacteroidota</taxon>
        <taxon>Chitinophagia</taxon>
        <taxon>Chitinophagales</taxon>
        <taxon>Chitinophagaceae</taxon>
        <taxon>Flavisolibacter</taxon>
    </lineage>
</organism>
<sequence length="259" mass="29407">MELQVRPIDHSPFPIGGILIQGSSVKHWIMELQAMGLSLSVIKVYPIPSTKANTIWGCLVEGAIEKRKLEIGRNRYCQIAGHLLYIPERCSLFPKLSAGELEKLLNGRKHIMHPEFGLVELQESINWIDVLQLPDERPFTIRKPINSLFIPRQIRTFQVKPQSPEAALEALEAQHFPKPETFQDKPLNLLEKGKLSFYKLLFTKGTAEGSSSGDTGRTSLLSRFEGAGRLFSKMSAKWVDGLQQDFEELERRNQNTWIA</sequence>
<reference evidence="3" key="1">
    <citation type="submission" date="2015-01" db="EMBL/GenBank/DDBJ databases">
        <title>Flavisolibacter sp./LCS9/ whole genome sequencing.</title>
        <authorList>
            <person name="Kim M.K."/>
            <person name="Srinivasan S."/>
            <person name="Lee J.-J."/>
        </authorList>
    </citation>
    <scope>NUCLEOTIDE SEQUENCE [LARGE SCALE GENOMIC DNA]</scope>
    <source>
        <strain evidence="3">LCS9</strain>
    </source>
</reference>